<dbReference type="AlphaFoldDB" id="A0A0F7SV82"/>
<dbReference type="PROSITE" id="PS51278">
    <property type="entry name" value="GATASE_TYPE_2"/>
    <property type="match status" value="1"/>
</dbReference>
<evidence type="ECO:0000256" key="1">
    <source>
        <dbReference type="ARBA" id="ARBA00022605"/>
    </source>
</evidence>
<evidence type="ECO:0000259" key="5">
    <source>
        <dbReference type="PROSITE" id="PS51278"/>
    </source>
</evidence>
<accession>A0A0F7SV82</accession>
<dbReference type="InterPro" id="IPR051857">
    <property type="entry name" value="Asn_synthetase_domain"/>
</dbReference>
<dbReference type="EMBL" id="LN483157">
    <property type="protein sequence ID" value="CED83843.1"/>
    <property type="molecule type" value="Genomic_DNA"/>
</dbReference>
<dbReference type="InterPro" id="IPR029055">
    <property type="entry name" value="Ntn_hydrolases_N"/>
</dbReference>
<evidence type="ECO:0000313" key="6">
    <source>
        <dbReference type="EMBL" id="CED83843.1"/>
    </source>
</evidence>
<reference evidence="6" key="1">
    <citation type="submission" date="2014-08" db="EMBL/GenBank/DDBJ databases">
        <authorList>
            <person name="Sharma Rahul"/>
            <person name="Thines Marco"/>
        </authorList>
    </citation>
    <scope>NUCLEOTIDE SEQUENCE</scope>
</reference>
<keyword evidence="2" id="KW-0061">Asparagine biosynthesis</keyword>
<dbReference type="GO" id="GO:0006529">
    <property type="term" value="P:asparagine biosynthetic process"/>
    <property type="evidence" value="ECO:0007669"/>
    <property type="project" value="UniProtKB-KW"/>
</dbReference>
<evidence type="ECO:0000256" key="2">
    <source>
        <dbReference type="ARBA" id="ARBA00022888"/>
    </source>
</evidence>
<dbReference type="Gene3D" id="3.60.20.10">
    <property type="entry name" value="Glutamine Phosphoribosylpyrophosphate, subunit 1, domain 1"/>
    <property type="match status" value="1"/>
</dbReference>
<keyword evidence="3" id="KW-0315">Glutamine amidotransferase</keyword>
<dbReference type="InterPro" id="IPR014729">
    <property type="entry name" value="Rossmann-like_a/b/a_fold"/>
</dbReference>
<dbReference type="CDD" id="cd01991">
    <property type="entry name" value="Asn_synthase_B_C"/>
    <property type="match status" value="1"/>
</dbReference>
<dbReference type="PANTHER" id="PTHR45937:SF1">
    <property type="entry name" value="ASPARAGINE SYNTHETASE DOMAIN-CONTAINING PROTEIN 1"/>
    <property type="match status" value="1"/>
</dbReference>
<dbReference type="InterPro" id="IPR017932">
    <property type="entry name" value="GATase_2_dom"/>
</dbReference>
<dbReference type="SUPFAM" id="SSF52402">
    <property type="entry name" value="Adenine nucleotide alpha hydrolases-like"/>
    <property type="match status" value="2"/>
</dbReference>
<dbReference type="Gene3D" id="3.40.50.620">
    <property type="entry name" value="HUPs"/>
    <property type="match status" value="1"/>
</dbReference>
<evidence type="ECO:0000256" key="4">
    <source>
        <dbReference type="SAM" id="MobiDB-lite"/>
    </source>
</evidence>
<dbReference type="SUPFAM" id="SSF56235">
    <property type="entry name" value="N-terminal nucleophile aminohydrolases (Ntn hydrolases)"/>
    <property type="match status" value="1"/>
</dbReference>
<dbReference type="InterPro" id="IPR001962">
    <property type="entry name" value="Asn_synthase"/>
</dbReference>
<dbReference type="PANTHER" id="PTHR45937">
    <property type="entry name" value="ASPARAGINE SYNTHETASE DOMAIN-CONTAINING PROTEIN 1"/>
    <property type="match status" value="1"/>
</dbReference>
<organism evidence="6">
    <name type="scientific">Phaffia rhodozyma</name>
    <name type="common">Yeast</name>
    <name type="synonym">Xanthophyllomyces dendrorhous</name>
    <dbReference type="NCBI Taxonomy" id="264483"/>
    <lineage>
        <taxon>Eukaryota</taxon>
        <taxon>Fungi</taxon>
        <taxon>Dikarya</taxon>
        <taxon>Basidiomycota</taxon>
        <taxon>Agaricomycotina</taxon>
        <taxon>Tremellomycetes</taxon>
        <taxon>Cystofilobasidiales</taxon>
        <taxon>Mrakiaceae</taxon>
        <taxon>Phaffia</taxon>
    </lineage>
</organism>
<name>A0A0F7SV82_PHARH</name>
<dbReference type="GO" id="GO:0004066">
    <property type="term" value="F:asparagine synthase (glutamine-hydrolyzing) activity"/>
    <property type="evidence" value="ECO:0007669"/>
    <property type="project" value="InterPro"/>
</dbReference>
<proteinExistence type="predicted"/>
<dbReference type="Pfam" id="PF13537">
    <property type="entry name" value="GATase_7"/>
    <property type="match status" value="1"/>
</dbReference>
<feature type="domain" description="Glutamine amidotransferase type-2" evidence="5">
    <location>
        <begin position="1"/>
        <end position="163"/>
    </location>
</feature>
<feature type="region of interest" description="Disordered" evidence="4">
    <location>
        <begin position="537"/>
        <end position="579"/>
    </location>
</feature>
<protein>
    <submittedName>
        <fullName evidence="6">Asparagine synthase</fullName>
    </submittedName>
</protein>
<evidence type="ECO:0000256" key="3">
    <source>
        <dbReference type="ARBA" id="ARBA00022962"/>
    </source>
</evidence>
<keyword evidence="1" id="KW-0028">Amino-acid biosynthesis</keyword>
<sequence length="594" mass="66011">MRRGSDHSSLYKTDTSDTNLSFFSSVLHLRGPSLVPQPVVSAEGDVLCYNGQIFEGLPIDPQLTSDTKVIWNLLTEQVSQYGEQGIRDALARLEGPYAIVYYQAATQTLYYARDPLGRRSLLVSTPSGERSQFVLASVGETLGNGEWAWEEVGCESLWKVSLSDTNVDNLYTPQTVERFISLDPVNSTIPPASFTVPLLDSKLFPAENDALNEAADRLIIELDESVKRRVENIPALEASNCEHPPARLAILFSGGLDCTVIALLADRYIPTNEPIDLLNVGFENPRSLANQLKASTGPKKVKIKGKGKQDEATLRNGSPEECIGRVEPYQAPRSVDSDEERRTKVYGVPDRKTGWDTLAELRELRPTRTWNFVEIDVPYEECTRLTPVSLALALYFASRGEGTVVDSTTRKRSPYISQAKVLLSGLGADEQLGGYGRHRRAYELGGWSGLIDEIQMDITRLPTRNLGRDDRVISTHSKEARFPYLSLSFIRYLSRIPIQTKCDFRYAEPRKDSDEAIGDKILLRLAADRLGLKRTRGKKKRAMQFGSRSAKMDGQDEAQGGSGGGMRRRGMGAEKLGAAEAKERISLRVEEEDL</sequence>